<dbReference type="SUPFAM" id="SSF55895">
    <property type="entry name" value="Ribonuclease Rh-like"/>
    <property type="match status" value="1"/>
</dbReference>
<comment type="caution">
    <text evidence="4">The sequence shown here is derived from an EMBL/GenBank/DDBJ whole genome shotgun (WGS) entry which is preliminary data.</text>
</comment>
<dbReference type="GO" id="GO:0003723">
    <property type="term" value="F:RNA binding"/>
    <property type="evidence" value="ECO:0007669"/>
    <property type="project" value="InterPro"/>
</dbReference>
<gene>
    <name evidence="4" type="ORF">KQX54_016910</name>
</gene>
<proteinExistence type="inferred from homology"/>
<reference evidence="4 5" key="1">
    <citation type="journal article" date="2021" name="J. Hered.">
        <title>A chromosome-level genome assembly of the parasitoid wasp, Cotesia glomerata (Hymenoptera: Braconidae).</title>
        <authorList>
            <person name="Pinto B.J."/>
            <person name="Weis J.J."/>
            <person name="Gamble T."/>
            <person name="Ode P.J."/>
            <person name="Paul R."/>
            <person name="Zaspel J.M."/>
        </authorList>
    </citation>
    <scope>NUCLEOTIDE SEQUENCE [LARGE SCALE GENOMIC DNA]</scope>
    <source>
        <strain evidence="4">CgM1</strain>
    </source>
</reference>
<dbReference type="InterPro" id="IPR036430">
    <property type="entry name" value="RNase_T2-like_sf"/>
</dbReference>
<dbReference type="PROSITE" id="PS00530">
    <property type="entry name" value="RNASE_T2_1"/>
    <property type="match status" value="1"/>
</dbReference>
<dbReference type="GO" id="GO:0006401">
    <property type="term" value="P:RNA catabolic process"/>
    <property type="evidence" value="ECO:0007669"/>
    <property type="project" value="UniProtKB-ARBA"/>
</dbReference>
<evidence type="ECO:0000256" key="2">
    <source>
        <dbReference type="RuleBase" id="RU004328"/>
    </source>
</evidence>
<dbReference type="InterPro" id="IPR001568">
    <property type="entry name" value="RNase_T2-like"/>
</dbReference>
<accession>A0AAV7HY52</accession>
<dbReference type="InterPro" id="IPR018188">
    <property type="entry name" value="RNase_T2_His_AS_1"/>
</dbReference>
<organism evidence="4 5">
    <name type="scientific">Cotesia glomerata</name>
    <name type="common">Lepidopteran parasitic wasp</name>
    <name type="synonym">Apanteles glomeratus</name>
    <dbReference type="NCBI Taxonomy" id="32391"/>
    <lineage>
        <taxon>Eukaryota</taxon>
        <taxon>Metazoa</taxon>
        <taxon>Ecdysozoa</taxon>
        <taxon>Arthropoda</taxon>
        <taxon>Hexapoda</taxon>
        <taxon>Insecta</taxon>
        <taxon>Pterygota</taxon>
        <taxon>Neoptera</taxon>
        <taxon>Endopterygota</taxon>
        <taxon>Hymenoptera</taxon>
        <taxon>Apocrita</taxon>
        <taxon>Ichneumonoidea</taxon>
        <taxon>Braconidae</taxon>
        <taxon>Microgastrinae</taxon>
        <taxon>Cotesia</taxon>
    </lineage>
</organism>
<dbReference type="Gene3D" id="3.90.730.10">
    <property type="entry name" value="Ribonuclease T2-like"/>
    <property type="match status" value="1"/>
</dbReference>
<evidence type="ECO:0000313" key="4">
    <source>
        <dbReference type="EMBL" id="KAH0550023.1"/>
    </source>
</evidence>
<feature type="chain" id="PRO_5043641916" evidence="3">
    <location>
        <begin position="23"/>
        <end position="272"/>
    </location>
</feature>
<evidence type="ECO:0000256" key="1">
    <source>
        <dbReference type="ARBA" id="ARBA00007469"/>
    </source>
</evidence>
<feature type="signal peptide" evidence="3">
    <location>
        <begin position="1"/>
        <end position="22"/>
    </location>
</feature>
<dbReference type="Pfam" id="PF00445">
    <property type="entry name" value="Ribonuclease_T2"/>
    <property type="match status" value="1"/>
</dbReference>
<dbReference type="PANTHER" id="PTHR11240">
    <property type="entry name" value="RIBONUCLEASE T2"/>
    <property type="match status" value="1"/>
</dbReference>
<name>A0AAV7HY52_COTGL</name>
<dbReference type="InterPro" id="IPR033130">
    <property type="entry name" value="RNase_T2_His_AS_2"/>
</dbReference>
<comment type="similarity">
    <text evidence="1 2">Belongs to the RNase T2 family.</text>
</comment>
<evidence type="ECO:0000256" key="3">
    <source>
        <dbReference type="SAM" id="SignalP"/>
    </source>
</evidence>
<dbReference type="Proteomes" id="UP000826195">
    <property type="component" value="Unassembled WGS sequence"/>
</dbReference>
<dbReference type="AlphaFoldDB" id="A0AAV7HY52"/>
<dbReference type="EMBL" id="JAHXZJ010001864">
    <property type="protein sequence ID" value="KAH0550023.1"/>
    <property type="molecule type" value="Genomic_DNA"/>
</dbReference>
<evidence type="ECO:0000313" key="5">
    <source>
        <dbReference type="Proteomes" id="UP000826195"/>
    </source>
</evidence>
<dbReference type="GO" id="GO:0033897">
    <property type="term" value="F:ribonuclease T2 activity"/>
    <property type="evidence" value="ECO:0007669"/>
    <property type="project" value="InterPro"/>
</dbReference>
<dbReference type="PANTHER" id="PTHR11240:SF22">
    <property type="entry name" value="RIBONUCLEASE T2"/>
    <property type="match status" value="1"/>
</dbReference>
<sequence>MKFNHFVLLLALIIHSLSVLHAQLTQDNSRYSQINEISDLTCVDNNSPADQCFHYLILSVFWSRGLGLLYQLQGKKTRPHLVNQDYWAIHGLWPAVINGNVPRKCIDQNRRSQFNANHFKNRRDNLYKTLENRWFNILDIPTENNAIEKFWRHEYDKHGCCAARAESITNDVGYFKSAINMYNNINPSTVVKKSGLDIGQTALLGTFYDALIQNIGSKVKIQFVDNRAGTEKYLTEIRVCYDLSLRKIDCPGYHGPSSIDRSFPLRLLSRMP</sequence>
<keyword evidence="3" id="KW-0732">Signal</keyword>
<protein>
    <submittedName>
        <fullName evidence="4">Uncharacterized protein</fullName>
    </submittedName>
</protein>
<keyword evidence="5" id="KW-1185">Reference proteome</keyword>
<dbReference type="PROSITE" id="PS00531">
    <property type="entry name" value="RNASE_T2_2"/>
    <property type="match status" value="1"/>
</dbReference>